<evidence type="ECO:0000259" key="12">
    <source>
        <dbReference type="Pfam" id="PF00892"/>
    </source>
</evidence>
<evidence type="ECO:0000256" key="5">
    <source>
        <dbReference type="ARBA" id="ARBA00022556"/>
    </source>
</evidence>
<evidence type="ECO:0000256" key="4">
    <source>
        <dbReference type="ARBA" id="ARBA00022519"/>
    </source>
</evidence>
<feature type="domain" description="EamA" evidence="12">
    <location>
        <begin position="45"/>
        <end position="116"/>
    </location>
</feature>
<dbReference type="GO" id="GO:0005886">
    <property type="term" value="C:plasma membrane"/>
    <property type="evidence" value="ECO:0007669"/>
    <property type="project" value="UniProtKB-SubCell"/>
</dbReference>
<accession>A0A519BNM5</accession>
<dbReference type="GO" id="GO:0009103">
    <property type="term" value="P:lipopolysaccharide biosynthetic process"/>
    <property type="evidence" value="ECO:0007669"/>
    <property type="project" value="UniProtKB-KW"/>
</dbReference>
<evidence type="ECO:0000256" key="7">
    <source>
        <dbReference type="ARBA" id="ARBA00022985"/>
    </source>
</evidence>
<keyword evidence="3" id="KW-0444">Lipid biosynthesis</keyword>
<comment type="subcellular location">
    <subcellularLocation>
        <location evidence="1">Cell membrane</location>
        <topology evidence="1">Multi-pass membrane protein</topology>
    </subcellularLocation>
</comment>
<comment type="caution">
    <text evidence="13">The sequence shown here is derived from an EMBL/GenBank/DDBJ whole genome shotgun (WGS) entry which is preliminary data.</text>
</comment>
<feature type="transmembrane region" description="Helical" evidence="11">
    <location>
        <begin position="6"/>
        <end position="23"/>
    </location>
</feature>
<evidence type="ECO:0000256" key="6">
    <source>
        <dbReference type="ARBA" id="ARBA00022692"/>
    </source>
</evidence>
<protein>
    <recommendedName>
        <fullName evidence="12">EamA domain-containing protein</fullName>
    </recommendedName>
</protein>
<proteinExistence type="predicted"/>
<evidence type="ECO:0000313" key="13">
    <source>
        <dbReference type="EMBL" id="RZD18867.1"/>
    </source>
</evidence>
<feature type="transmembrane region" description="Helical" evidence="11">
    <location>
        <begin position="102"/>
        <end position="119"/>
    </location>
</feature>
<evidence type="ECO:0000256" key="9">
    <source>
        <dbReference type="ARBA" id="ARBA00023098"/>
    </source>
</evidence>
<dbReference type="PANTHER" id="PTHR30561">
    <property type="entry name" value="SMR FAMILY PROTON-DEPENDENT DRUG EFFLUX TRANSPORTER SUGE"/>
    <property type="match status" value="1"/>
</dbReference>
<dbReference type="InterPro" id="IPR000620">
    <property type="entry name" value="EamA_dom"/>
</dbReference>
<evidence type="ECO:0000256" key="8">
    <source>
        <dbReference type="ARBA" id="ARBA00022989"/>
    </source>
</evidence>
<keyword evidence="5" id="KW-0441">Lipid A biosynthesis</keyword>
<evidence type="ECO:0000256" key="10">
    <source>
        <dbReference type="ARBA" id="ARBA00023136"/>
    </source>
</evidence>
<keyword evidence="4" id="KW-0997">Cell inner membrane</keyword>
<dbReference type="AlphaFoldDB" id="A0A519BNM5"/>
<reference evidence="13 14" key="1">
    <citation type="journal article" date="2019" name="ISME J.">
        <title>Insights into ecological role of a new deltaproteobacterial order Candidatus Acidulodesulfobacterales by metagenomics and metatranscriptomics.</title>
        <authorList>
            <person name="Tan S."/>
            <person name="Liu J."/>
            <person name="Fang Y."/>
            <person name="Hedlund B.P."/>
            <person name="Lian Z.H."/>
            <person name="Huang L.Y."/>
            <person name="Li J.T."/>
            <person name="Huang L.N."/>
            <person name="Li W.J."/>
            <person name="Jiang H.C."/>
            <person name="Dong H.L."/>
            <person name="Shu W.S."/>
        </authorList>
    </citation>
    <scope>NUCLEOTIDE SEQUENCE [LARGE SCALE GENOMIC DNA]</scope>
    <source>
        <strain evidence="13">AP1</strain>
    </source>
</reference>
<sequence length="120" mass="13679">MNPYYYMIFAVVFSSFGQLLQKIGSGKVKDEHLKVSFKSIFVFFNPFIFTALILLFFATLFYLIALSKLPLSIAYPLLSSGYVLVLLLSKFFLRERVGIKRWLGVFVIITGICIVFLSGI</sequence>
<keyword evidence="9" id="KW-0443">Lipid metabolism</keyword>
<dbReference type="SUPFAM" id="SSF103481">
    <property type="entry name" value="Multidrug resistance efflux transporter EmrE"/>
    <property type="match status" value="1"/>
</dbReference>
<dbReference type="GO" id="GO:0022857">
    <property type="term" value="F:transmembrane transporter activity"/>
    <property type="evidence" value="ECO:0007669"/>
    <property type="project" value="InterPro"/>
</dbReference>
<organism evidence="13 14">
    <name type="scientific">Candidatus Acididesulfobacter diazotrophicus</name>
    <dbReference type="NCBI Taxonomy" id="2597226"/>
    <lineage>
        <taxon>Bacteria</taxon>
        <taxon>Deltaproteobacteria</taxon>
        <taxon>Candidatus Acidulodesulfobacterales</taxon>
        <taxon>Candidatus Acididesulfobacter</taxon>
    </lineage>
</organism>
<keyword evidence="6 11" id="KW-0812">Transmembrane</keyword>
<evidence type="ECO:0000256" key="11">
    <source>
        <dbReference type="SAM" id="Phobius"/>
    </source>
</evidence>
<keyword evidence="7" id="KW-0448">Lipopolysaccharide biosynthesis</keyword>
<dbReference type="InterPro" id="IPR037185">
    <property type="entry name" value="EmrE-like"/>
</dbReference>
<feature type="transmembrane region" description="Helical" evidence="11">
    <location>
        <begin position="43"/>
        <end position="67"/>
    </location>
</feature>
<dbReference type="PANTHER" id="PTHR30561:SF9">
    <property type="entry name" value="4-AMINO-4-DEOXY-L-ARABINOSE-PHOSPHOUNDECAPRENOL FLIPPASE SUBUNIT ARNF-RELATED"/>
    <property type="match status" value="1"/>
</dbReference>
<evidence type="ECO:0000256" key="1">
    <source>
        <dbReference type="ARBA" id="ARBA00004651"/>
    </source>
</evidence>
<evidence type="ECO:0000256" key="2">
    <source>
        <dbReference type="ARBA" id="ARBA00022475"/>
    </source>
</evidence>
<keyword evidence="10 11" id="KW-0472">Membrane</keyword>
<gene>
    <name evidence="13" type="ORF">EVG15_03375</name>
</gene>
<keyword evidence="2" id="KW-1003">Cell membrane</keyword>
<feature type="transmembrane region" description="Helical" evidence="11">
    <location>
        <begin position="73"/>
        <end position="93"/>
    </location>
</feature>
<dbReference type="EMBL" id="SGBB01000004">
    <property type="protein sequence ID" value="RZD18867.1"/>
    <property type="molecule type" value="Genomic_DNA"/>
</dbReference>
<dbReference type="InterPro" id="IPR000390">
    <property type="entry name" value="Small_drug/metabolite_transptr"/>
</dbReference>
<dbReference type="Proteomes" id="UP000319296">
    <property type="component" value="Unassembled WGS sequence"/>
</dbReference>
<dbReference type="Gene3D" id="1.10.3730.20">
    <property type="match status" value="1"/>
</dbReference>
<evidence type="ECO:0000256" key="3">
    <source>
        <dbReference type="ARBA" id="ARBA00022516"/>
    </source>
</evidence>
<evidence type="ECO:0000313" key="14">
    <source>
        <dbReference type="Proteomes" id="UP000319296"/>
    </source>
</evidence>
<keyword evidence="8 11" id="KW-1133">Transmembrane helix</keyword>
<name>A0A519BNM5_9DELT</name>
<dbReference type="Pfam" id="PF00892">
    <property type="entry name" value="EamA"/>
    <property type="match status" value="1"/>
</dbReference>